<proteinExistence type="predicted"/>
<dbReference type="Gene3D" id="1.10.260.40">
    <property type="entry name" value="lambda repressor-like DNA-binding domains"/>
    <property type="match status" value="1"/>
</dbReference>
<protein>
    <submittedName>
        <fullName evidence="2">Helix-turn-helix transcriptional regulator</fullName>
    </submittedName>
</protein>
<gene>
    <name evidence="2" type="ORF">JNB19_09605</name>
</gene>
<dbReference type="InterPro" id="IPR001387">
    <property type="entry name" value="Cro/C1-type_HTH"/>
</dbReference>
<name>A0ABS1YXU8_9FLAO</name>
<reference evidence="2 3" key="1">
    <citation type="submission" date="2021-01" db="EMBL/GenBank/DDBJ databases">
        <title>Evidence that Capnocytophaga endodontalis is a later homotypic synonym for Capnocytophaga genospecies AHN8471, and request for opinion on proposed recognition of strain AHN8471 as type strain of the species.</title>
        <authorList>
            <person name="Nicholson A.C."/>
            <person name="Hopper C.L."/>
            <person name="Gulvik C.A."/>
            <person name="Mcquiston J.R."/>
            <person name="Lau E.F."/>
        </authorList>
    </citation>
    <scope>NUCLEOTIDE SEQUENCE [LARGE SCALE GENOMIC DNA]</scope>
    <source>
        <strain evidence="2 3">AHN9576</strain>
    </source>
</reference>
<evidence type="ECO:0000313" key="3">
    <source>
        <dbReference type="Proteomes" id="UP000603506"/>
    </source>
</evidence>
<dbReference type="RefSeq" id="WP_203093387.1">
    <property type="nucleotide sequence ID" value="NZ_JAESPH010000004.1"/>
</dbReference>
<dbReference type="PROSITE" id="PS50943">
    <property type="entry name" value="HTH_CROC1"/>
    <property type="match status" value="1"/>
</dbReference>
<evidence type="ECO:0000259" key="1">
    <source>
        <dbReference type="PROSITE" id="PS50943"/>
    </source>
</evidence>
<comment type="caution">
    <text evidence="2">The sequence shown here is derived from an EMBL/GenBank/DDBJ whole genome shotgun (WGS) entry which is preliminary data.</text>
</comment>
<dbReference type="Proteomes" id="UP000603506">
    <property type="component" value="Unassembled WGS sequence"/>
</dbReference>
<dbReference type="SUPFAM" id="SSF47413">
    <property type="entry name" value="lambda repressor-like DNA-binding domains"/>
    <property type="match status" value="1"/>
</dbReference>
<accession>A0ABS1YXU8</accession>
<dbReference type="EMBL" id="JAEUAH010000013">
    <property type="protein sequence ID" value="MBM0651001.1"/>
    <property type="molecule type" value="Genomic_DNA"/>
</dbReference>
<dbReference type="CDD" id="cd00093">
    <property type="entry name" value="HTH_XRE"/>
    <property type="match status" value="1"/>
</dbReference>
<keyword evidence="3" id="KW-1185">Reference proteome</keyword>
<organism evidence="2 3">
    <name type="scientific">Capnocytophaga genosp. AHN8471</name>
    <dbReference type="NCBI Taxonomy" id="327574"/>
    <lineage>
        <taxon>Bacteria</taxon>
        <taxon>Pseudomonadati</taxon>
        <taxon>Bacteroidota</taxon>
        <taxon>Flavobacteriia</taxon>
        <taxon>Flavobacteriales</taxon>
        <taxon>Flavobacteriaceae</taxon>
        <taxon>Capnocytophaga</taxon>
    </lineage>
</organism>
<sequence>MNDRNIEIKEVHPVVEKLRLIMRDKNLTQKAMAEYAETGDTQMSKIFKGSLQINLWQLSKIASNLQMEVIDIFTYPKKYVDSEKVVNNSDKVSITFEVSSDKREHLLKLVMGEK</sequence>
<dbReference type="Pfam" id="PF13443">
    <property type="entry name" value="HTH_26"/>
    <property type="match status" value="1"/>
</dbReference>
<evidence type="ECO:0000313" key="2">
    <source>
        <dbReference type="EMBL" id="MBM0651001.1"/>
    </source>
</evidence>
<feature type="domain" description="HTH cro/C1-type" evidence="1">
    <location>
        <begin position="18"/>
        <end position="72"/>
    </location>
</feature>
<dbReference type="InterPro" id="IPR010982">
    <property type="entry name" value="Lambda_DNA-bd_dom_sf"/>
</dbReference>